<protein>
    <submittedName>
        <fullName evidence="3">Uncharacterized membrane protein</fullName>
    </submittedName>
</protein>
<evidence type="ECO:0000256" key="1">
    <source>
        <dbReference type="SAM" id="MobiDB-lite"/>
    </source>
</evidence>
<dbReference type="Pfam" id="PF10028">
    <property type="entry name" value="DUF2270"/>
    <property type="match status" value="1"/>
</dbReference>
<feature type="transmembrane region" description="Helical" evidence="2">
    <location>
        <begin position="77"/>
        <end position="95"/>
    </location>
</feature>
<evidence type="ECO:0000313" key="3">
    <source>
        <dbReference type="EMBL" id="SFS64918.1"/>
    </source>
</evidence>
<feature type="transmembrane region" description="Helical" evidence="2">
    <location>
        <begin position="196"/>
        <end position="214"/>
    </location>
</feature>
<reference evidence="4" key="1">
    <citation type="submission" date="2016-10" db="EMBL/GenBank/DDBJ databases">
        <authorList>
            <person name="Varghese N."/>
            <person name="Submissions S."/>
        </authorList>
    </citation>
    <scope>NUCLEOTIDE SEQUENCE [LARGE SCALE GENOMIC DNA]</scope>
    <source>
        <strain evidence="4">DSM 22427</strain>
    </source>
</reference>
<keyword evidence="2" id="KW-1133">Transmembrane helix</keyword>
<feature type="region of interest" description="Disordered" evidence="1">
    <location>
        <begin position="220"/>
        <end position="242"/>
    </location>
</feature>
<feature type="transmembrane region" description="Helical" evidence="2">
    <location>
        <begin position="158"/>
        <end position="176"/>
    </location>
</feature>
<evidence type="ECO:0000256" key="2">
    <source>
        <dbReference type="SAM" id="Phobius"/>
    </source>
</evidence>
<feature type="compositionally biased region" description="Basic and acidic residues" evidence="1">
    <location>
        <begin position="220"/>
        <end position="236"/>
    </location>
</feature>
<keyword evidence="2" id="KW-0472">Membrane</keyword>
<dbReference type="OrthoDB" id="307287at2157"/>
<name>A0A1I6RKB2_9EURY</name>
<gene>
    <name evidence="3" type="ORF">SAMN04488556_1842</name>
</gene>
<accession>A0A1I6RKB2</accession>
<feature type="transmembrane region" description="Helical" evidence="2">
    <location>
        <begin position="54"/>
        <end position="71"/>
    </location>
</feature>
<keyword evidence="2" id="KW-0812">Transmembrane</keyword>
<dbReference type="Proteomes" id="UP000199199">
    <property type="component" value="Unassembled WGS sequence"/>
</dbReference>
<dbReference type="PIRSF" id="PIRSF015000">
    <property type="entry name" value="UCP01500"/>
    <property type="match status" value="1"/>
</dbReference>
<dbReference type="RefSeq" id="WP_092903906.1">
    <property type="nucleotide sequence ID" value="NZ_FOZS01000002.1"/>
</dbReference>
<keyword evidence="4" id="KW-1185">Reference proteome</keyword>
<proteinExistence type="predicted"/>
<organism evidence="3 4">
    <name type="scientific">Halostagnicola kamekurae</name>
    <dbReference type="NCBI Taxonomy" id="619731"/>
    <lineage>
        <taxon>Archaea</taxon>
        <taxon>Methanobacteriati</taxon>
        <taxon>Methanobacteriota</taxon>
        <taxon>Stenosarchaea group</taxon>
        <taxon>Halobacteria</taxon>
        <taxon>Halobacteriales</taxon>
        <taxon>Natrialbaceae</taxon>
        <taxon>Halostagnicola</taxon>
    </lineage>
</organism>
<dbReference type="EMBL" id="FOZS01000002">
    <property type="protein sequence ID" value="SFS64918.1"/>
    <property type="molecule type" value="Genomic_DNA"/>
</dbReference>
<dbReference type="AlphaFoldDB" id="A0A1I6RKB2"/>
<dbReference type="InterPro" id="IPR014470">
    <property type="entry name" value="UCP01500"/>
</dbReference>
<evidence type="ECO:0000313" key="4">
    <source>
        <dbReference type="Proteomes" id="UP000199199"/>
    </source>
</evidence>
<sequence>MPDDRSTDDTLEREDQEIAAEIAGDAESLLDALPHYYRGEVAQTTTAQDRIDQTTNWAITVLAALLSVVFSSPDMPAYLLLVGMVILAVFLSFEVRRYRFYDLYRSRVRFVQENVFANALDPRGVEHANWREELGEDLRYPTFKVTLLEALSRRVRRIYALLFAVLGVSWVAKVTLFTPESRWTEAAELPGIPGPVVAGLLALFFLGLVVLAKWPGSREAKGEIHGEEPGEWKETGENEPEP</sequence>